<dbReference type="AlphaFoldDB" id="A0A8R1Y4Q1"/>
<evidence type="ECO:0008006" key="9">
    <source>
        <dbReference type="Google" id="ProtNLM"/>
    </source>
</evidence>
<keyword evidence="3 6" id="KW-0812">Transmembrane</keyword>
<name>A0A8R1Y4Q1_ONCVO</name>
<dbReference type="SUPFAM" id="SSF103481">
    <property type="entry name" value="Multidrug resistance efflux transporter EmrE"/>
    <property type="match status" value="1"/>
</dbReference>
<evidence type="ECO:0000256" key="5">
    <source>
        <dbReference type="ARBA" id="ARBA00023136"/>
    </source>
</evidence>
<dbReference type="GO" id="GO:0015095">
    <property type="term" value="F:magnesium ion transmembrane transporter activity"/>
    <property type="evidence" value="ECO:0007669"/>
    <property type="project" value="InterPro"/>
</dbReference>
<feature type="transmembrane region" description="Helical" evidence="6">
    <location>
        <begin position="159"/>
        <end position="179"/>
    </location>
</feature>
<comment type="subcellular location">
    <subcellularLocation>
        <location evidence="1">Membrane</location>
        <topology evidence="1">Multi-pass membrane protein</topology>
    </subcellularLocation>
</comment>
<evidence type="ECO:0000313" key="8">
    <source>
        <dbReference type="Proteomes" id="UP000024404"/>
    </source>
</evidence>
<feature type="transmembrane region" description="Helical" evidence="6">
    <location>
        <begin position="327"/>
        <end position="347"/>
    </location>
</feature>
<evidence type="ECO:0000256" key="1">
    <source>
        <dbReference type="ARBA" id="ARBA00004141"/>
    </source>
</evidence>
<comment type="similarity">
    <text evidence="2">Belongs to the NIPA family.</text>
</comment>
<dbReference type="InterPro" id="IPR037185">
    <property type="entry name" value="EmrE-like"/>
</dbReference>
<evidence type="ECO:0000313" key="7">
    <source>
        <dbReference type="EnsemblMetazoa" id="OVOC8613.1"/>
    </source>
</evidence>
<feature type="transmembrane region" description="Helical" evidence="6">
    <location>
        <begin position="296"/>
        <end position="315"/>
    </location>
</feature>
<evidence type="ECO:0000256" key="3">
    <source>
        <dbReference type="ARBA" id="ARBA00022692"/>
    </source>
</evidence>
<feature type="transmembrane region" description="Helical" evidence="6">
    <location>
        <begin position="130"/>
        <end position="147"/>
    </location>
</feature>
<feature type="transmembrane region" description="Helical" evidence="6">
    <location>
        <begin position="264"/>
        <end position="284"/>
    </location>
</feature>
<dbReference type="GO" id="GO:0043025">
    <property type="term" value="C:neuronal cell body"/>
    <property type="evidence" value="ECO:0007669"/>
    <property type="project" value="EnsemblMetazoa"/>
</dbReference>
<dbReference type="Proteomes" id="UP000024404">
    <property type="component" value="Unassembled WGS sequence"/>
</dbReference>
<dbReference type="GO" id="GO:0016020">
    <property type="term" value="C:membrane"/>
    <property type="evidence" value="ECO:0007669"/>
    <property type="project" value="UniProtKB-SubCell"/>
</dbReference>
<dbReference type="FunFam" id="1.10.3730.20:FF:000016">
    <property type="entry name" value="NIPA1 (NonImprinted gene in Prader-Willi/Angelman syndrome region 1) homolog"/>
    <property type="match status" value="1"/>
</dbReference>
<proteinExistence type="inferred from homology"/>
<feature type="transmembrane region" description="Helical" evidence="6">
    <location>
        <begin position="57"/>
        <end position="77"/>
    </location>
</feature>
<dbReference type="Gene3D" id="1.10.3730.20">
    <property type="match status" value="1"/>
</dbReference>
<accession>A0A8R1Y4Q1</accession>
<feature type="transmembrane region" description="Helical" evidence="6">
    <location>
        <begin position="199"/>
        <end position="219"/>
    </location>
</feature>
<feature type="transmembrane region" description="Helical" evidence="6">
    <location>
        <begin position="226"/>
        <end position="244"/>
    </location>
</feature>
<reference evidence="8" key="1">
    <citation type="submission" date="2013-10" db="EMBL/GenBank/DDBJ databases">
        <title>Genome sequencing of Onchocerca volvulus.</title>
        <authorList>
            <person name="Cotton J."/>
            <person name="Tsai J."/>
            <person name="Stanley E."/>
            <person name="Tracey A."/>
            <person name="Holroyd N."/>
            <person name="Lustigman S."/>
            <person name="Berriman M."/>
        </authorList>
    </citation>
    <scope>NUCLEOTIDE SEQUENCE</scope>
</reference>
<protein>
    <recommendedName>
        <fullName evidence="9">Magnesium transporter NIPA2</fullName>
    </recommendedName>
</protein>
<dbReference type="PANTHER" id="PTHR12570">
    <property type="match status" value="1"/>
</dbReference>
<sequence length="396" mass="43976">MDPHIFHQSVPIKKFKNSTQEAISKNTSYFTMKIDDNATASADDLYSLIFSYSLLDFYIGLGLAISSSLFIGSSFIIKKKALIKLAQVDFNQRASEGGFSYLRDWLWWFGVLTMGTGEACNFAAYTFAPASLVTPLGVLSVIVTAILSSKLLKERLNLLGKIGCAVCLLGSTVIVLHSPKEEEVSNMADLALKMRDTGFIFYVVAVILVSLVMIIYVAPRFGHSNILVYIFICSIIGSLSVLSVKGLGLAIKETIGGKQQFTNFLTWFWLIAVIFCISIQLIYLNKSLDMYNTSMVTPIYYVFFTTFVILASSILYKEWSRLGASDVLGNIVGFLITIIGIFQMQLFRDVNITLRHLRMLIHKSSTNIDSLETMSSTAPLINELPSSTANSQQIYT</sequence>
<dbReference type="EnsemblMetazoa" id="OVOC8613.1">
    <property type="protein sequence ID" value="OVOC8613.1"/>
    <property type="gene ID" value="WBGene00245422"/>
</dbReference>
<evidence type="ECO:0000256" key="2">
    <source>
        <dbReference type="ARBA" id="ARBA00007230"/>
    </source>
</evidence>
<keyword evidence="4 6" id="KW-1133">Transmembrane helix</keyword>
<keyword evidence="8" id="KW-1185">Reference proteome</keyword>
<dbReference type="GO" id="GO:0008344">
    <property type="term" value="P:adult locomotory behavior"/>
    <property type="evidence" value="ECO:0007669"/>
    <property type="project" value="EnsemblMetazoa"/>
</dbReference>
<evidence type="ECO:0000256" key="6">
    <source>
        <dbReference type="SAM" id="Phobius"/>
    </source>
</evidence>
<keyword evidence="5 6" id="KW-0472">Membrane</keyword>
<reference evidence="7" key="2">
    <citation type="submission" date="2022-06" db="UniProtKB">
        <authorList>
            <consortium name="EnsemblMetazoa"/>
        </authorList>
    </citation>
    <scope>IDENTIFICATION</scope>
</reference>
<evidence type="ECO:0000256" key="4">
    <source>
        <dbReference type="ARBA" id="ARBA00022989"/>
    </source>
</evidence>
<dbReference type="PANTHER" id="PTHR12570:SF92">
    <property type="entry name" value="SPICHTHYIN, ISOFORM B"/>
    <property type="match status" value="1"/>
</dbReference>
<dbReference type="Pfam" id="PF05653">
    <property type="entry name" value="Mg_trans_NIPA"/>
    <property type="match status" value="1"/>
</dbReference>
<dbReference type="EMBL" id="CMVM020000249">
    <property type="status" value="NOT_ANNOTATED_CDS"/>
    <property type="molecule type" value="Genomic_DNA"/>
</dbReference>
<organism evidence="7 8">
    <name type="scientific">Onchocerca volvulus</name>
    <dbReference type="NCBI Taxonomy" id="6282"/>
    <lineage>
        <taxon>Eukaryota</taxon>
        <taxon>Metazoa</taxon>
        <taxon>Ecdysozoa</taxon>
        <taxon>Nematoda</taxon>
        <taxon>Chromadorea</taxon>
        <taxon>Rhabditida</taxon>
        <taxon>Spirurina</taxon>
        <taxon>Spiruromorpha</taxon>
        <taxon>Filarioidea</taxon>
        <taxon>Onchocercidae</taxon>
        <taxon>Onchocerca</taxon>
    </lineage>
</organism>
<dbReference type="InterPro" id="IPR008521">
    <property type="entry name" value="Mg_trans_NIPA"/>
</dbReference>